<sequence>MFPDQNSQRKGKKDIEWVANFEVKYHSINKTNQKSNYGHIEQEIIDIKRFPNQLFTTDIRD</sequence>
<reference evidence="1" key="2">
    <citation type="submission" date="2020-09" db="EMBL/GenBank/DDBJ databases">
        <authorList>
            <person name="Sun Q."/>
            <person name="Zhou Y."/>
        </authorList>
    </citation>
    <scope>NUCLEOTIDE SEQUENCE</scope>
    <source>
        <strain evidence="1">CGMCC 1.15533</strain>
    </source>
</reference>
<reference evidence="1" key="1">
    <citation type="journal article" date="2014" name="Int. J. Syst. Evol. Microbiol.">
        <title>Complete genome sequence of Corynebacterium casei LMG S-19264T (=DSM 44701T), isolated from a smear-ripened cheese.</title>
        <authorList>
            <consortium name="US DOE Joint Genome Institute (JGI-PGF)"/>
            <person name="Walter F."/>
            <person name="Albersmeier A."/>
            <person name="Kalinowski J."/>
            <person name="Ruckert C."/>
        </authorList>
    </citation>
    <scope>NUCLEOTIDE SEQUENCE</scope>
    <source>
        <strain evidence="1">CGMCC 1.15533</strain>
    </source>
</reference>
<comment type="caution">
    <text evidence="1">The sequence shown here is derived from an EMBL/GenBank/DDBJ whole genome shotgun (WGS) entry which is preliminary data.</text>
</comment>
<gene>
    <name evidence="1" type="ORF">GCM10011510_16120</name>
</gene>
<name>A0A917A964_9STRE</name>
<keyword evidence="2" id="KW-1185">Reference proteome</keyword>
<proteinExistence type="predicted"/>
<organism evidence="1 2">
    <name type="scientific">Streptococcus himalayensis</name>
    <dbReference type="NCBI Taxonomy" id="1888195"/>
    <lineage>
        <taxon>Bacteria</taxon>
        <taxon>Bacillati</taxon>
        <taxon>Bacillota</taxon>
        <taxon>Bacilli</taxon>
        <taxon>Lactobacillales</taxon>
        <taxon>Streptococcaceae</taxon>
        <taxon>Streptococcus</taxon>
    </lineage>
</organism>
<accession>A0A917A964</accession>
<evidence type="ECO:0000313" key="2">
    <source>
        <dbReference type="Proteomes" id="UP000660801"/>
    </source>
</evidence>
<dbReference type="Proteomes" id="UP000660801">
    <property type="component" value="Unassembled WGS sequence"/>
</dbReference>
<dbReference type="EMBL" id="BMJN01000033">
    <property type="protein sequence ID" value="GGE35558.1"/>
    <property type="molecule type" value="Genomic_DNA"/>
</dbReference>
<dbReference type="AlphaFoldDB" id="A0A917A964"/>
<evidence type="ECO:0000313" key="1">
    <source>
        <dbReference type="EMBL" id="GGE35558.1"/>
    </source>
</evidence>
<protein>
    <submittedName>
        <fullName evidence="1">Uncharacterized protein</fullName>
    </submittedName>
</protein>